<dbReference type="Pfam" id="PF00385">
    <property type="entry name" value="Chromo"/>
    <property type="match status" value="1"/>
</dbReference>
<accession>A0A1J6HS47</accession>
<dbReference type="InterPro" id="IPR056924">
    <property type="entry name" value="SH3_Tf2-1"/>
</dbReference>
<dbReference type="EMBL" id="MJEQ01037194">
    <property type="protein sequence ID" value="OIS95756.1"/>
    <property type="molecule type" value="Genomic_DNA"/>
</dbReference>
<dbReference type="SUPFAM" id="SSF54160">
    <property type="entry name" value="Chromo domain-like"/>
    <property type="match status" value="1"/>
</dbReference>
<dbReference type="PROSITE" id="PS50013">
    <property type="entry name" value="CHROMO_2"/>
    <property type="match status" value="1"/>
</dbReference>
<dbReference type="Gene3D" id="2.40.50.40">
    <property type="match status" value="1"/>
</dbReference>
<dbReference type="OMA" id="CINPVAY"/>
<dbReference type="AlphaFoldDB" id="A0A1J6HS47"/>
<dbReference type="InterPro" id="IPR016197">
    <property type="entry name" value="Chromo-like_dom_sf"/>
</dbReference>
<keyword evidence="3" id="KW-1185">Reference proteome</keyword>
<dbReference type="InterPro" id="IPR023780">
    <property type="entry name" value="Chromo_domain"/>
</dbReference>
<dbReference type="PANTHER" id="PTHR46148:SF54">
    <property type="entry name" value="RETROTRANSPOSON-LIKE PROTEIN"/>
    <property type="match status" value="1"/>
</dbReference>
<dbReference type="InterPro" id="IPR000953">
    <property type="entry name" value="Chromo/chromo_shadow_dom"/>
</dbReference>
<comment type="caution">
    <text evidence="2">The sequence shown here is derived from an EMBL/GenBank/DDBJ whole genome shotgun (WGS) entry which is preliminary data.</text>
</comment>
<dbReference type="PANTHER" id="PTHR46148">
    <property type="entry name" value="CHROMO DOMAIN-CONTAINING PROTEIN"/>
    <property type="match status" value="1"/>
</dbReference>
<evidence type="ECO:0000259" key="1">
    <source>
        <dbReference type="PROSITE" id="PS50013"/>
    </source>
</evidence>
<sequence length="153" mass="17733">MKMQVDKGKTNRSYQVGDWVFIKLQPYRQLSLKNHAYQKTSTKFFCPFQIISKVGPVAYTLALPPYSKIHITFHVSLFKKKLRAHTTSVALPVVHSDSGHVLLEPEAIMDRRLTKKYGKAIAQVLVKWMNVAPEDNTWEDLRDFKLKFPLFNP</sequence>
<proteinExistence type="predicted"/>
<organism evidence="2 3">
    <name type="scientific">Nicotiana attenuata</name>
    <name type="common">Coyote tobacco</name>
    <dbReference type="NCBI Taxonomy" id="49451"/>
    <lineage>
        <taxon>Eukaryota</taxon>
        <taxon>Viridiplantae</taxon>
        <taxon>Streptophyta</taxon>
        <taxon>Embryophyta</taxon>
        <taxon>Tracheophyta</taxon>
        <taxon>Spermatophyta</taxon>
        <taxon>Magnoliopsida</taxon>
        <taxon>eudicotyledons</taxon>
        <taxon>Gunneridae</taxon>
        <taxon>Pentapetalae</taxon>
        <taxon>asterids</taxon>
        <taxon>lamiids</taxon>
        <taxon>Solanales</taxon>
        <taxon>Solanaceae</taxon>
        <taxon>Nicotianoideae</taxon>
        <taxon>Nicotianeae</taxon>
        <taxon>Nicotiana</taxon>
    </lineage>
</organism>
<reference evidence="2" key="1">
    <citation type="submission" date="2016-11" db="EMBL/GenBank/DDBJ databases">
        <title>The genome of Nicotiana attenuata.</title>
        <authorList>
            <person name="Xu S."/>
            <person name="Brockmoeller T."/>
            <person name="Gaquerel E."/>
            <person name="Navarro A."/>
            <person name="Kuhl H."/>
            <person name="Gase K."/>
            <person name="Ling Z."/>
            <person name="Zhou W."/>
            <person name="Kreitzer C."/>
            <person name="Stanke M."/>
            <person name="Tang H."/>
            <person name="Lyons E."/>
            <person name="Pandey P."/>
            <person name="Pandey S.P."/>
            <person name="Timmermann B."/>
            <person name="Baldwin I.T."/>
        </authorList>
    </citation>
    <scope>NUCLEOTIDE SEQUENCE [LARGE SCALE GENOMIC DNA]</scope>
    <source>
        <strain evidence="2">UT</strain>
    </source>
</reference>
<gene>
    <name evidence="2" type="ORF">A4A49_58682</name>
</gene>
<protein>
    <recommendedName>
        <fullName evidence="1">Chromo domain-containing protein</fullName>
    </recommendedName>
</protein>
<evidence type="ECO:0000313" key="3">
    <source>
        <dbReference type="Proteomes" id="UP000187609"/>
    </source>
</evidence>
<evidence type="ECO:0000313" key="2">
    <source>
        <dbReference type="EMBL" id="OIS95756.1"/>
    </source>
</evidence>
<feature type="domain" description="Chromo" evidence="1">
    <location>
        <begin position="103"/>
        <end position="153"/>
    </location>
</feature>
<name>A0A1J6HS47_NICAT</name>
<dbReference type="Proteomes" id="UP000187609">
    <property type="component" value="Unassembled WGS sequence"/>
</dbReference>
<dbReference type="Pfam" id="PF24626">
    <property type="entry name" value="SH3_Tf2-1"/>
    <property type="match status" value="1"/>
</dbReference>
<dbReference type="Gramene" id="OIS95756">
    <property type="protein sequence ID" value="OIS95756"/>
    <property type="gene ID" value="A4A49_58682"/>
</dbReference>